<reference evidence="3 4" key="1">
    <citation type="journal article" date="2015" name="Genome Biol.">
        <title>Comparative genomics of Steinernema reveals deeply conserved gene regulatory networks.</title>
        <authorList>
            <person name="Dillman A.R."/>
            <person name="Macchietto M."/>
            <person name="Porter C.F."/>
            <person name="Rogers A."/>
            <person name="Williams B."/>
            <person name="Antoshechkin I."/>
            <person name="Lee M.M."/>
            <person name="Goodwin Z."/>
            <person name="Lu X."/>
            <person name="Lewis E.E."/>
            <person name="Goodrich-Blair H."/>
            <person name="Stock S.P."/>
            <person name="Adams B.J."/>
            <person name="Sternberg P.W."/>
            <person name="Mortazavi A."/>
        </authorList>
    </citation>
    <scope>NUCLEOTIDE SEQUENCE [LARGE SCALE GENOMIC DNA]</scope>
    <source>
        <strain evidence="3 4">ALL</strain>
    </source>
</reference>
<feature type="transmembrane region" description="Helical" evidence="2">
    <location>
        <begin position="6"/>
        <end position="25"/>
    </location>
</feature>
<dbReference type="AlphaFoldDB" id="A0A4U5PAS5"/>
<dbReference type="Proteomes" id="UP000298663">
    <property type="component" value="Unassembled WGS sequence"/>
</dbReference>
<sequence length="105" mass="11150">MVVAEVTVFTALIVVLTVFVIGICAKKQSAKPAQLETMAKESTKATNKGPSKSLGGEKSARNEESKESKGVLDASVIPDKTLTCETDPDLQTKSNYNMNSKTAAE</sequence>
<keyword evidence="2" id="KW-0812">Transmembrane</keyword>
<evidence type="ECO:0000256" key="1">
    <source>
        <dbReference type="SAM" id="MobiDB-lite"/>
    </source>
</evidence>
<keyword evidence="2" id="KW-1133">Transmembrane helix</keyword>
<evidence type="ECO:0000313" key="3">
    <source>
        <dbReference type="EMBL" id="TKR93439.1"/>
    </source>
</evidence>
<reference evidence="3 4" key="2">
    <citation type="journal article" date="2019" name="G3 (Bethesda)">
        <title>Hybrid Assembly of the Genome of the Entomopathogenic Nematode Steinernema carpocapsae Identifies the X-Chromosome.</title>
        <authorList>
            <person name="Serra L."/>
            <person name="Macchietto M."/>
            <person name="Macias-Munoz A."/>
            <person name="McGill C.J."/>
            <person name="Rodriguez I.M."/>
            <person name="Rodriguez B."/>
            <person name="Murad R."/>
            <person name="Mortazavi A."/>
        </authorList>
    </citation>
    <scope>NUCLEOTIDE SEQUENCE [LARGE SCALE GENOMIC DNA]</scope>
    <source>
        <strain evidence="3 4">ALL</strain>
    </source>
</reference>
<feature type="compositionally biased region" description="Polar residues" evidence="1">
    <location>
        <begin position="89"/>
        <end position="105"/>
    </location>
</feature>
<organism evidence="3 4">
    <name type="scientific">Steinernema carpocapsae</name>
    <name type="common">Entomopathogenic nematode</name>
    <dbReference type="NCBI Taxonomy" id="34508"/>
    <lineage>
        <taxon>Eukaryota</taxon>
        <taxon>Metazoa</taxon>
        <taxon>Ecdysozoa</taxon>
        <taxon>Nematoda</taxon>
        <taxon>Chromadorea</taxon>
        <taxon>Rhabditida</taxon>
        <taxon>Tylenchina</taxon>
        <taxon>Panagrolaimomorpha</taxon>
        <taxon>Strongyloidoidea</taxon>
        <taxon>Steinernematidae</taxon>
        <taxon>Steinernema</taxon>
    </lineage>
</organism>
<dbReference type="EMBL" id="AZBU02000002">
    <property type="protein sequence ID" value="TKR93439.1"/>
    <property type="molecule type" value="Genomic_DNA"/>
</dbReference>
<evidence type="ECO:0000256" key="2">
    <source>
        <dbReference type="SAM" id="Phobius"/>
    </source>
</evidence>
<keyword evidence="4" id="KW-1185">Reference proteome</keyword>
<comment type="caution">
    <text evidence="3">The sequence shown here is derived from an EMBL/GenBank/DDBJ whole genome shotgun (WGS) entry which is preliminary data.</text>
</comment>
<feature type="compositionally biased region" description="Basic and acidic residues" evidence="1">
    <location>
        <begin position="58"/>
        <end position="70"/>
    </location>
</feature>
<protein>
    <submittedName>
        <fullName evidence="3">Uncharacterized protein</fullName>
    </submittedName>
</protein>
<accession>A0A4U5PAS5</accession>
<evidence type="ECO:0000313" key="4">
    <source>
        <dbReference type="Proteomes" id="UP000298663"/>
    </source>
</evidence>
<gene>
    <name evidence="3" type="ORF">L596_007897</name>
</gene>
<feature type="region of interest" description="Disordered" evidence="1">
    <location>
        <begin position="27"/>
        <end position="105"/>
    </location>
</feature>
<proteinExistence type="predicted"/>
<keyword evidence="2" id="KW-0472">Membrane</keyword>
<name>A0A4U5PAS5_STECR</name>